<dbReference type="InterPro" id="IPR020103">
    <property type="entry name" value="PsdUridine_synth_cat_dom_sf"/>
</dbReference>
<dbReference type="EMBL" id="SNRY01000822">
    <property type="protein sequence ID" value="KAA6336147.1"/>
    <property type="molecule type" value="Genomic_DNA"/>
</dbReference>
<proteinExistence type="inferred from homology"/>
<dbReference type="Gene3D" id="3.30.2350.10">
    <property type="entry name" value="Pseudouridine synthase"/>
    <property type="match status" value="1"/>
</dbReference>
<comment type="similarity">
    <text evidence="1">Belongs to the pseudouridine synthase RluA family.</text>
</comment>
<comment type="caution">
    <text evidence="4">The sequence shown here is derived from an EMBL/GenBank/DDBJ whole genome shotgun (WGS) entry which is preliminary data.</text>
</comment>
<name>A0A5J4RQE0_9ZZZZ</name>
<reference evidence="4" key="1">
    <citation type="submission" date="2019-03" db="EMBL/GenBank/DDBJ databases">
        <title>Single cell metagenomics reveals metabolic interactions within the superorganism composed of flagellate Streblomastix strix and complex community of Bacteroidetes bacteria on its surface.</title>
        <authorList>
            <person name="Treitli S.C."/>
            <person name="Kolisko M."/>
            <person name="Husnik F."/>
            <person name="Keeling P."/>
            <person name="Hampl V."/>
        </authorList>
    </citation>
    <scope>NUCLEOTIDE SEQUENCE</scope>
    <source>
        <strain evidence="4">STM</strain>
    </source>
</reference>
<dbReference type="AlphaFoldDB" id="A0A5J4RQE0"/>
<dbReference type="InterPro" id="IPR050188">
    <property type="entry name" value="RluA_PseudoU_synthase"/>
</dbReference>
<dbReference type="GO" id="GO:0009982">
    <property type="term" value="F:pseudouridine synthase activity"/>
    <property type="evidence" value="ECO:0007669"/>
    <property type="project" value="InterPro"/>
</dbReference>
<dbReference type="GO" id="GO:0001522">
    <property type="term" value="P:pseudouridine synthesis"/>
    <property type="evidence" value="ECO:0007669"/>
    <property type="project" value="InterPro"/>
</dbReference>
<dbReference type="Pfam" id="PF00849">
    <property type="entry name" value="PseudoU_synth_2"/>
    <property type="match status" value="1"/>
</dbReference>
<gene>
    <name evidence="4" type="ORF">EZS27_015672</name>
</gene>
<keyword evidence="2" id="KW-0413">Isomerase</keyword>
<protein>
    <recommendedName>
        <fullName evidence="3">Pseudouridine synthase RsuA/RluA-like domain-containing protein</fullName>
    </recommendedName>
</protein>
<evidence type="ECO:0000256" key="1">
    <source>
        <dbReference type="ARBA" id="ARBA00010876"/>
    </source>
</evidence>
<dbReference type="InterPro" id="IPR006145">
    <property type="entry name" value="PsdUridine_synth_RsuA/RluA"/>
</dbReference>
<dbReference type="GO" id="GO:0003723">
    <property type="term" value="F:RNA binding"/>
    <property type="evidence" value="ECO:0007669"/>
    <property type="project" value="InterPro"/>
</dbReference>
<dbReference type="CDD" id="cd02869">
    <property type="entry name" value="PseudoU_synth_RluA_like"/>
    <property type="match status" value="1"/>
</dbReference>
<dbReference type="PANTHER" id="PTHR21600">
    <property type="entry name" value="MITOCHONDRIAL RNA PSEUDOURIDINE SYNTHASE"/>
    <property type="match status" value="1"/>
</dbReference>
<organism evidence="4">
    <name type="scientific">termite gut metagenome</name>
    <dbReference type="NCBI Taxonomy" id="433724"/>
    <lineage>
        <taxon>unclassified sequences</taxon>
        <taxon>metagenomes</taxon>
        <taxon>organismal metagenomes</taxon>
    </lineage>
</organism>
<feature type="domain" description="Pseudouridine synthase RsuA/RluA-like" evidence="3">
    <location>
        <begin position="101"/>
        <end position="200"/>
    </location>
</feature>
<dbReference type="PANTHER" id="PTHR21600:SF83">
    <property type="entry name" value="PSEUDOURIDYLATE SYNTHASE RPUSD4, MITOCHONDRIAL"/>
    <property type="match status" value="1"/>
</dbReference>
<evidence type="ECO:0000256" key="2">
    <source>
        <dbReference type="ARBA" id="ARBA00023235"/>
    </source>
</evidence>
<accession>A0A5J4RQE0</accession>
<sequence>MVNKLPGDSAEPIAAVQAGKGMADLPRMLKTLAVGKDFKGRDFLPAAVHRLDVPVSGCTLFARTPEALAFLNARFRGASDAALGFSAVKPAGNGNTDETAAAKAPAKAASVEKIYWAIVEIPQPGKAQRVLMAEPGEEGEWKHWIKAGTGENKSIAYDEEDPGRKPGLLRYRFVGAGSHYLFLEITLLTGRHHQIRAQLARMGLHIKGDLKYGAKRSERGGGIRLHGYSLSFPDPASVRNSARSIDGGELIRVQALPLLRDPLWEAFEAAHILSRK</sequence>
<evidence type="ECO:0000259" key="3">
    <source>
        <dbReference type="Pfam" id="PF00849"/>
    </source>
</evidence>
<dbReference type="SUPFAM" id="SSF55120">
    <property type="entry name" value="Pseudouridine synthase"/>
    <property type="match status" value="1"/>
</dbReference>
<evidence type="ECO:0000313" key="4">
    <source>
        <dbReference type="EMBL" id="KAA6336147.1"/>
    </source>
</evidence>